<dbReference type="AlphaFoldDB" id="A0AAP6V5U1"/>
<proteinExistence type="predicted"/>
<dbReference type="Proteomes" id="UP000429730">
    <property type="component" value="Unassembled WGS sequence"/>
</dbReference>
<name>A0AAP6V5U1_ENTFL</name>
<organism evidence="1 2">
    <name type="scientific">Enterococcus faecalis</name>
    <name type="common">Streptococcus faecalis</name>
    <dbReference type="NCBI Taxonomy" id="1351"/>
    <lineage>
        <taxon>Bacteria</taxon>
        <taxon>Bacillati</taxon>
        <taxon>Bacillota</taxon>
        <taxon>Bacilli</taxon>
        <taxon>Lactobacillales</taxon>
        <taxon>Enterococcaceae</taxon>
        <taxon>Enterococcus</taxon>
    </lineage>
</organism>
<evidence type="ECO:0000313" key="1">
    <source>
        <dbReference type="EMBL" id="MXS52172.1"/>
    </source>
</evidence>
<protein>
    <submittedName>
        <fullName evidence="1">Uncharacterized protein</fullName>
    </submittedName>
</protein>
<comment type="caution">
    <text evidence="1">The sequence shown here is derived from an EMBL/GenBank/DDBJ whole genome shotgun (WGS) entry which is preliminary data.</text>
</comment>
<reference evidence="1 2" key="1">
    <citation type="submission" date="2019-04" db="EMBL/GenBank/DDBJ databases">
        <title>Step-wise assembly of the neonatal virome modulated by breast feeding.</title>
        <authorList>
            <person name="Liang G."/>
            <person name="Bushman F."/>
        </authorList>
    </citation>
    <scope>NUCLEOTIDE SEQUENCE [LARGE SCALE GENOMIC DNA]</scope>
    <source>
        <strain evidence="1 2">E3754</strain>
    </source>
</reference>
<gene>
    <name evidence="1" type="ORF">GTI81_05425</name>
</gene>
<dbReference type="EMBL" id="WVTJ01000007">
    <property type="protein sequence ID" value="MXS52172.1"/>
    <property type="molecule type" value="Genomic_DNA"/>
</dbReference>
<evidence type="ECO:0000313" key="2">
    <source>
        <dbReference type="Proteomes" id="UP000429730"/>
    </source>
</evidence>
<sequence length="91" mass="10621">MIVEMTSFLLMSHHISKLLTSFLRGAVRNICIDRLRYFSIYVDESIPNDQQAISEAIEHLKAIAYLFSRRWRRDYSKLKRAAGNGVHSYSN</sequence>
<accession>A0AAP6V5U1</accession>